<accession>A0A9Q1KNE1</accession>
<evidence type="ECO:0000256" key="1">
    <source>
        <dbReference type="SAM" id="MobiDB-lite"/>
    </source>
</evidence>
<feature type="region of interest" description="Disordered" evidence="1">
    <location>
        <begin position="90"/>
        <end position="110"/>
    </location>
</feature>
<comment type="caution">
    <text evidence="2">The sequence shown here is derived from an EMBL/GenBank/DDBJ whole genome shotgun (WGS) entry which is preliminary data.</text>
</comment>
<feature type="compositionally biased region" description="Polar residues" evidence="1">
    <location>
        <begin position="96"/>
        <end position="109"/>
    </location>
</feature>
<proteinExistence type="predicted"/>
<reference evidence="2" key="1">
    <citation type="submission" date="2022-04" db="EMBL/GenBank/DDBJ databases">
        <title>Carnegiea gigantea Genome sequencing and assembly v2.</title>
        <authorList>
            <person name="Copetti D."/>
            <person name="Sanderson M.J."/>
            <person name="Burquez A."/>
            <person name="Wojciechowski M.F."/>
        </authorList>
    </citation>
    <scope>NUCLEOTIDE SEQUENCE</scope>
    <source>
        <strain evidence="2">SGP5-SGP5p</strain>
        <tissue evidence="2">Aerial part</tissue>
    </source>
</reference>
<dbReference type="AlphaFoldDB" id="A0A9Q1KNE1"/>
<evidence type="ECO:0000313" key="3">
    <source>
        <dbReference type="Proteomes" id="UP001153076"/>
    </source>
</evidence>
<evidence type="ECO:0000313" key="2">
    <source>
        <dbReference type="EMBL" id="KAJ8445926.1"/>
    </source>
</evidence>
<dbReference type="OrthoDB" id="1830040at2759"/>
<keyword evidence="3" id="KW-1185">Reference proteome</keyword>
<gene>
    <name evidence="2" type="ORF">Cgig2_009855</name>
</gene>
<dbReference type="Proteomes" id="UP001153076">
    <property type="component" value="Unassembled WGS sequence"/>
</dbReference>
<dbReference type="EMBL" id="JAKOGI010000068">
    <property type="protein sequence ID" value="KAJ8445926.1"/>
    <property type="molecule type" value="Genomic_DNA"/>
</dbReference>
<name>A0A9Q1KNE1_9CARY</name>
<feature type="compositionally biased region" description="Polar residues" evidence="1">
    <location>
        <begin position="131"/>
        <end position="153"/>
    </location>
</feature>
<feature type="region of interest" description="Disordered" evidence="1">
    <location>
        <begin position="131"/>
        <end position="169"/>
    </location>
</feature>
<protein>
    <submittedName>
        <fullName evidence="2">Uncharacterized protein</fullName>
    </submittedName>
</protein>
<organism evidence="2 3">
    <name type="scientific">Carnegiea gigantea</name>
    <dbReference type="NCBI Taxonomy" id="171969"/>
    <lineage>
        <taxon>Eukaryota</taxon>
        <taxon>Viridiplantae</taxon>
        <taxon>Streptophyta</taxon>
        <taxon>Embryophyta</taxon>
        <taxon>Tracheophyta</taxon>
        <taxon>Spermatophyta</taxon>
        <taxon>Magnoliopsida</taxon>
        <taxon>eudicotyledons</taxon>
        <taxon>Gunneridae</taxon>
        <taxon>Pentapetalae</taxon>
        <taxon>Caryophyllales</taxon>
        <taxon>Cactineae</taxon>
        <taxon>Cactaceae</taxon>
        <taxon>Cactoideae</taxon>
        <taxon>Echinocereeae</taxon>
        <taxon>Carnegiea</taxon>
    </lineage>
</organism>
<sequence>MSEKDLFRDVRSSAMENGVKLSEFPGFRWHPPGRENQRWPLSTCGDWVRLASHWRKMKKNVVIPLYKIELPEAKNLQKMVKSLDRLNEAKHKAQDQGLTQAQSQAQNDNKPLLSEAAAWVDNLIVSPSTKKVIPSGSSLESQPKVSSLTTNRPNKLPIRRPRPRIASNL</sequence>